<gene>
    <name evidence="2" type="ORF">JYK14_18840</name>
</gene>
<keyword evidence="3" id="KW-1185">Reference proteome</keyword>
<keyword evidence="1" id="KW-1133">Transmembrane helix</keyword>
<evidence type="ECO:0000313" key="2">
    <source>
        <dbReference type="EMBL" id="MCO6418205.1"/>
    </source>
</evidence>
<protein>
    <recommendedName>
        <fullName evidence="4">Heme exporter protein D</fullName>
    </recommendedName>
</protein>
<keyword evidence="1" id="KW-0472">Membrane</keyword>
<reference evidence="2 3" key="1">
    <citation type="submission" date="2021-12" db="EMBL/GenBank/DDBJ databases">
        <title>Siccirubricoccus leaddurans sp. nov., a high concentration Zn2+ tolerance bacterium.</title>
        <authorList>
            <person name="Cao Y."/>
        </authorList>
    </citation>
    <scope>NUCLEOTIDE SEQUENCE [LARGE SCALE GENOMIC DNA]</scope>
    <source>
        <strain evidence="2 3">KC 17139</strain>
    </source>
</reference>
<accession>A0ABT1D8D8</accession>
<evidence type="ECO:0008006" key="4">
    <source>
        <dbReference type="Google" id="ProtNLM"/>
    </source>
</evidence>
<proteinExistence type="predicted"/>
<evidence type="ECO:0000313" key="3">
    <source>
        <dbReference type="Proteomes" id="UP001523392"/>
    </source>
</evidence>
<organism evidence="2 3">
    <name type="scientific">Siccirubricoccus soli</name>
    <dbReference type="NCBI Taxonomy" id="2899147"/>
    <lineage>
        <taxon>Bacteria</taxon>
        <taxon>Pseudomonadati</taxon>
        <taxon>Pseudomonadota</taxon>
        <taxon>Alphaproteobacteria</taxon>
        <taxon>Acetobacterales</taxon>
        <taxon>Roseomonadaceae</taxon>
        <taxon>Siccirubricoccus</taxon>
    </lineage>
</organism>
<evidence type="ECO:0000256" key="1">
    <source>
        <dbReference type="SAM" id="Phobius"/>
    </source>
</evidence>
<feature type="transmembrane region" description="Helical" evidence="1">
    <location>
        <begin position="6"/>
        <end position="28"/>
    </location>
</feature>
<sequence>MTLHWAHVTAGYVLVLGGFALLAVTTALRHAAAKRRLAALDPRQARQGRKAA</sequence>
<comment type="caution">
    <text evidence="2">The sequence shown here is derived from an EMBL/GenBank/DDBJ whole genome shotgun (WGS) entry which is preliminary data.</text>
</comment>
<name>A0ABT1D8D8_9PROT</name>
<keyword evidence="1" id="KW-0812">Transmembrane</keyword>
<dbReference type="Proteomes" id="UP001523392">
    <property type="component" value="Unassembled WGS sequence"/>
</dbReference>
<dbReference type="RefSeq" id="WP_252954833.1">
    <property type="nucleotide sequence ID" value="NZ_JAFIRR010000121.1"/>
</dbReference>
<dbReference type="EMBL" id="JAFIRR010000121">
    <property type="protein sequence ID" value="MCO6418205.1"/>
    <property type="molecule type" value="Genomic_DNA"/>
</dbReference>